<keyword evidence="1" id="KW-0472">Membrane</keyword>
<feature type="transmembrane region" description="Helical" evidence="1">
    <location>
        <begin position="87"/>
        <end position="116"/>
    </location>
</feature>
<accession>A0A9P6NJW3</accession>
<gene>
    <name evidence="2" type="ORF">CROQUDRAFT_575524</name>
</gene>
<keyword evidence="1" id="KW-1133">Transmembrane helix</keyword>
<evidence type="ECO:0000256" key="1">
    <source>
        <dbReference type="SAM" id="Phobius"/>
    </source>
</evidence>
<organism evidence="2 3">
    <name type="scientific">Cronartium quercuum f. sp. fusiforme G11</name>
    <dbReference type="NCBI Taxonomy" id="708437"/>
    <lineage>
        <taxon>Eukaryota</taxon>
        <taxon>Fungi</taxon>
        <taxon>Dikarya</taxon>
        <taxon>Basidiomycota</taxon>
        <taxon>Pucciniomycotina</taxon>
        <taxon>Pucciniomycetes</taxon>
        <taxon>Pucciniales</taxon>
        <taxon>Coleosporiaceae</taxon>
        <taxon>Cronartium</taxon>
    </lineage>
</organism>
<evidence type="ECO:0000313" key="2">
    <source>
        <dbReference type="EMBL" id="KAG0145383.1"/>
    </source>
</evidence>
<dbReference type="EMBL" id="MU167277">
    <property type="protein sequence ID" value="KAG0145383.1"/>
    <property type="molecule type" value="Genomic_DNA"/>
</dbReference>
<name>A0A9P6NJW3_9BASI</name>
<keyword evidence="1" id="KW-0812">Transmembrane</keyword>
<sequence length="117" mass="12532">MANAVNEGNTDLIGLGRPACLNPHVASFILNSSIPKAICPTAKIGGVGLWNKLVPVKLIGIGFNTVWHAYQLQCIASGKEVDLKLSALVALSVILPSGYTLIKWFCYILLLLAIFIL</sequence>
<proteinExistence type="predicted"/>
<dbReference type="AlphaFoldDB" id="A0A9P6NJW3"/>
<comment type="caution">
    <text evidence="2">The sequence shown here is derived from an EMBL/GenBank/DDBJ whole genome shotgun (WGS) entry which is preliminary data.</text>
</comment>
<reference evidence="2" key="1">
    <citation type="submission" date="2013-11" db="EMBL/GenBank/DDBJ databases">
        <title>Genome sequence of the fusiform rust pathogen reveals effectors for host alternation and coevolution with pine.</title>
        <authorList>
            <consortium name="DOE Joint Genome Institute"/>
            <person name="Smith K."/>
            <person name="Pendleton A."/>
            <person name="Kubisiak T."/>
            <person name="Anderson C."/>
            <person name="Salamov A."/>
            <person name="Aerts A."/>
            <person name="Riley R."/>
            <person name="Clum A."/>
            <person name="Lindquist E."/>
            <person name="Ence D."/>
            <person name="Campbell M."/>
            <person name="Kronenberg Z."/>
            <person name="Feau N."/>
            <person name="Dhillon B."/>
            <person name="Hamelin R."/>
            <person name="Burleigh J."/>
            <person name="Smith J."/>
            <person name="Yandell M."/>
            <person name="Nelson C."/>
            <person name="Grigoriev I."/>
            <person name="Davis J."/>
        </authorList>
    </citation>
    <scope>NUCLEOTIDE SEQUENCE</scope>
    <source>
        <strain evidence="2">G11</strain>
    </source>
</reference>
<protein>
    <submittedName>
        <fullName evidence="2">Uncharacterized protein</fullName>
    </submittedName>
</protein>
<dbReference type="OrthoDB" id="1663137at2759"/>
<evidence type="ECO:0000313" key="3">
    <source>
        <dbReference type="Proteomes" id="UP000886653"/>
    </source>
</evidence>
<keyword evidence="3" id="KW-1185">Reference proteome</keyword>
<dbReference type="Proteomes" id="UP000886653">
    <property type="component" value="Unassembled WGS sequence"/>
</dbReference>